<evidence type="ECO:0000256" key="2">
    <source>
        <dbReference type="ARBA" id="ARBA00023015"/>
    </source>
</evidence>
<dbReference type="AlphaFoldDB" id="A0A916TXB6"/>
<dbReference type="PANTHER" id="PTHR30537:SF81">
    <property type="entry name" value="TRANSCRIPTIONAL REGULATOR-RELATED"/>
    <property type="match status" value="1"/>
</dbReference>
<keyword evidence="4" id="KW-0804">Transcription</keyword>
<dbReference type="InterPro" id="IPR036388">
    <property type="entry name" value="WH-like_DNA-bd_sf"/>
</dbReference>
<dbReference type="GO" id="GO:0043565">
    <property type="term" value="F:sequence-specific DNA binding"/>
    <property type="evidence" value="ECO:0007669"/>
    <property type="project" value="TreeGrafter"/>
</dbReference>
<accession>A0A916TXB6</accession>
<dbReference type="EMBL" id="BMGG01000001">
    <property type="protein sequence ID" value="GGC49149.1"/>
    <property type="molecule type" value="Genomic_DNA"/>
</dbReference>
<dbReference type="Gene3D" id="3.40.190.290">
    <property type="match status" value="1"/>
</dbReference>
<protein>
    <submittedName>
        <fullName evidence="6">Transcriptional regulator</fullName>
    </submittedName>
</protein>
<evidence type="ECO:0000313" key="6">
    <source>
        <dbReference type="EMBL" id="GGC49149.1"/>
    </source>
</evidence>
<dbReference type="InterPro" id="IPR036390">
    <property type="entry name" value="WH_DNA-bd_sf"/>
</dbReference>
<comment type="caution">
    <text evidence="6">The sequence shown here is derived from an EMBL/GenBank/DDBJ whole genome shotgun (WGS) entry which is preliminary data.</text>
</comment>
<feature type="domain" description="HTH lysR-type" evidence="5">
    <location>
        <begin position="11"/>
        <end position="61"/>
    </location>
</feature>
<dbReference type="GO" id="GO:0003700">
    <property type="term" value="F:DNA-binding transcription factor activity"/>
    <property type="evidence" value="ECO:0007669"/>
    <property type="project" value="InterPro"/>
</dbReference>
<gene>
    <name evidence="6" type="ORF">GCM10010994_05350</name>
</gene>
<dbReference type="InterPro" id="IPR000847">
    <property type="entry name" value="LysR_HTH_N"/>
</dbReference>
<dbReference type="Pfam" id="PF00126">
    <property type="entry name" value="HTH_1"/>
    <property type="match status" value="1"/>
</dbReference>
<dbReference type="PANTHER" id="PTHR30537">
    <property type="entry name" value="HTH-TYPE TRANSCRIPTIONAL REGULATOR"/>
    <property type="match status" value="1"/>
</dbReference>
<keyword evidence="3" id="KW-0238">DNA-binding</keyword>
<keyword evidence="7" id="KW-1185">Reference proteome</keyword>
<dbReference type="RefSeq" id="WP_188607555.1">
    <property type="nucleotide sequence ID" value="NZ_BMGG01000001.1"/>
</dbReference>
<evidence type="ECO:0000256" key="3">
    <source>
        <dbReference type="ARBA" id="ARBA00023125"/>
    </source>
</evidence>
<reference evidence="6" key="2">
    <citation type="submission" date="2020-09" db="EMBL/GenBank/DDBJ databases">
        <authorList>
            <person name="Sun Q."/>
            <person name="Zhou Y."/>
        </authorList>
    </citation>
    <scope>NUCLEOTIDE SEQUENCE</scope>
    <source>
        <strain evidence="6">CGMCC 1.12919</strain>
    </source>
</reference>
<keyword evidence="2" id="KW-0805">Transcription regulation</keyword>
<dbReference type="PROSITE" id="PS50931">
    <property type="entry name" value="HTH_LYSR"/>
    <property type="match status" value="1"/>
</dbReference>
<dbReference type="CDD" id="cd08422">
    <property type="entry name" value="PBP2_CrgA_like"/>
    <property type="match status" value="1"/>
</dbReference>
<organism evidence="6 7">
    <name type="scientific">Chelatococcus reniformis</name>
    <dbReference type="NCBI Taxonomy" id="1494448"/>
    <lineage>
        <taxon>Bacteria</taxon>
        <taxon>Pseudomonadati</taxon>
        <taxon>Pseudomonadota</taxon>
        <taxon>Alphaproteobacteria</taxon>
        <taxon>Hyphomicrobiales</taxon>
        <taxon>Chelatococcaceae</taxon>
        <taxon>Chelatococcus</taxon>
    </lineage>
</organism>
<dbReference type="GO" id="GO:0006351">
    <property type="term" value="P:DNA-templated transcription"/>
    <property type="evidence" value="ECO:0007669"/>
    <property type="project" value="TreeGrafter"/>
</dbReference>
<evidence type="ECO:0000259" key="5">
    <source>
        <dbReference type="PROSITE" id="PS50931"/>
    </source>
</evidence>
<dbReference type="Pfam" id="PF03466">
    <property type="entry name" value="LysR_substrate"/>
    <property type="match status" value="1"/>
</dbReference>
<dbReference type="SUPFAM" id="SSF46785">
    <property type="entry name" value="Winged helix' DNA-binding domain"/>
    <property type="match status" value="1"/>
</dbReference>
<dbReference type="InterPro" id="IPR005119">
    <property type="entry name" value="LysR_subst-bd"/>
</dbReference>
<dbReference type="InterPro" id="IPR058163">
    <property type="entry name" value="LysR-type_TF_proteobact-type"/>
</dbReference>
<dbReference type="FunFam" id="1.10.10.10:FF:000001">
    <property type="entry name" value="LysR family transcriptional regulator"/>
    <property type="match status" value="1"/>
</dbReference>
<dbReference type="Proteomes" id="UP000637002">
    <property type="component" value="Unassembled WGS sequence"/>
</dbReference>
<evidence type="ECO:0000256" key="1">
    <source>
        <dbReference type="ARBA" id="ARBA00009437"/>
    </source>
</evidence>
<comment type="similarity">
    <text evidence="1">Belongs to the LysR transcriptional regulatory family.</text>
</comment>
<dbReference type="SUPFAM" id="SSF53850">
    <property type="entry name" value="Periplasmic binding protein-like II"/>
    <property type="match status" value="1"/>
</dbReference>
<evidence type="ECO:0000256" key="4">
    <source>
        <dbReference type="ARBA" id="ARBA00023163"/>
    </source>
</evidence>
<proteinExistence type="inferred from homology"/>
<evidence type="ECO:0000313" key="7">
    <source>
        <dbReference type="Proteomes" id="UP000637002"/>
    </source>
</evidence>
<name>A0A916TXB6_9HYPH</name>
<reference evidence="6" key="1">
    <citation type="journal article" date="2014" name="Int. J. Syst. Evol. Microbiol.">
        <title>Complete genome sequence of Corynebacterium casei LMG S-19264T (=DSM 44701T), isolated from a smear-ripened cheese.</title>
        <authorList>
            <consortium name="US DOE Joint Genome Institute (JGI-PGF)"/>
            <person name="Walter F."/>
            <person name="Albersmeier A."/>
            <person name="Kalinowski J."/>
            <person name="Ruckert C."/>
        </authorList>
    </citation>
    <scope>NUCLEOTIDE SEQUENCE</scope>
    <source>
        <strain evidence="6">CGMCC 1.12919</strain>
    </source>
</reference>
<dbReference type="PRINTS" id="PR00039">
    <property type="entry name" value="HTHLYSR"/>
</dbReference>
<dbReference type="Gene3D" id="1.10.10.10">
    <property type="entry name" value="Winged helix-like DNA-binding domain superfamily/Winged helix DNA-binding domain"/>
    <property type="match status" value="1"/>
</dbReference>
<sequence length="300" mass="32919">MNGSNLQNVAAFLKVIEAGGFTAAARELGITQSTVSRRVAELERRLGRRLLERTTRRLMLTEAGERYAETVRALVAGLAAAEADLNDDDDAAQGPLRITLPSSFGRLVVLPAIAAFCARHPLVRFDIDLSDRYADLLSEGYDLAVRLAEPHESGLEATLVGRMRVAICATPAYLAQNPVHGPDDLVAERCIVQRTYAPRTIWPVRFGGVTRRLQIRPRMILSEVEAVRAMALAGLGVAGLPDYLIDDDLRAERLRPVAHDITLPRARIYLVWPRHKAAVPRVRALRDHLTAALASGADED</sequence>